<name>A0ABV3PDC5_9ACTN</name>
<sequence length="230" mass="24525">MTHSPHHHERGEDDTRTGQDVSAGLRAALRERPAPPPTWDMATIKARGRRRRARARAVPIAAGLLLFAGVGAVAATSEWPWNTTTTVATSGVDAEGNDPDQVVRGYLSARQAGDNARAFRDYWTPDVGSRLDVTTEPLLVDHVDIGPTQTAPTGAAARVQGWQQAVTVTVTLHWDNGPGLSTGKAPSPAQLVLVRHGDDQPWRIFSSFDFPGYSVPSIPAPPSTGEATTG</sequence>
<feature type="region of interest" description="Disordered" evidence="1">
    <location>
        <begin position="1"/>
        <end position="39"/>
    </location>
</feature>
<keyword evidence="2" id="KW-1133">Transmembrane helix</keyword>
<evidence type="ECO:0000313" key="3">
    <source>
        <dbReference type="EMBL" id="MEW9267452.1"/>
    </source>
</evidence>
<evidence type="ECO:0000256" key="2">
    <source>
        <dbReference type="SAM" id="Phobius"/>
    </source>
</evidence>
<evidence type="ECO:0008006" key="5">
    <source>
        <dbReference type="Google" id="ProtNLM"/>
    </source>
</evidence>
<dbReference type="Proteomes" id="UP001555826">
    <property type="component" value="Unassembled WGS sequence"/>
</dbReference>
<reference evidence="3 4" key="1">
    <citation type="submission" date="2024-07" db="EMBL/GenBank/DDBJ databases">
        <authorList>
            <person name="Thanompreechachai J."/>
            <person name="Duangmal K."/>
        </authorList>
    </citation>
    <scope>NUCLEOTIDE SEQUENCE [LARGE SCALE GENOMIC DNA]</scope>
    <source>
        <strain evidence="3 4">KCTC 19886</strain>
    </source>
</reference>
<evidence type="ECO:0000313" key="4">
    <source>
        <dbReference type="Proteomes" id="UP001555826"/>
    </source>
</evidence>
<feature type="transmembrane region" description="Helical" evidence="2">
    <location>
        <begin position="57"/>
        <end position="75"/>
    </location>
</feature>
<proteinExistence type="predicted"/>
<dbReference type="RefSeq" id="WP_367640807.1">
    <property type="nucleotide sequence ID" value="NZ_JBFNQN010000018.1"/>
</dbReference>
<accession>A0ABV3PDC5</accession>
<keyword evidence="2" id="KW-0812">Transmembrane</keyword>
<gene>
    <name evidence="3" type="ORF">AB1207_22125</name>
</gene>
<protein>
    <recommendedName>
        <fullName evidence="5">DUF4829 domain-containing protein</fullName>
    </recommendedName>
</protein>
<comment type="caution">
    <text evidence="3">The sequence shown here is derived from an EMBL/GenBank/DDBJ whole genome shotgun (WGS) entry which is preliminary data.</text>
</comment>
<keyword evidence="2" id="KW-0472">Membrane</keyword>
<keyword evidence="4" id="KW-1185">Reference proteome</keyword>
<organism evidence="3 4">
    <name type="scientific">Kineococcus endophyticus</name>
    <dbReference type="NCBI Taxonomy" id="1181883"/>
    <lineage>
        <taxon>Bacteria</taxon>
        <taxon>Bacillati</taxon>
        <taxon>Actinomycetota</taxon>
        <taxon>Actinomycetes</taxon>
        <taxon>Kineosporiales</taxon>
        <taxon>Kineosporiaceae</taxon>
        <taxon>Kineococcus</taxon>
    </lineage>
</organism>
<evidence type="ECO:0000256" key="1">
    <source>
        <dbReference type="SAM" id="MobiDB-lite"/>
    </source>
</evidence>
<dbReference type="EMBL" id="JBFNQN010000018">
    <property type="protein sequence ID" value="MEW9267452.1"/>
    <property type="molecule type" value="Genomic_DNA"/>
</dbReference>